<protein>
    <submittedName>
        <fullName evidence="1">5531_t:CDS:1</fullName>
    </submittedName>
</protein>
<proteinExistence type="predicted"/>
<feature type="non-terminal residue" evidence="1">
    <location>
        <position position="1"/>
    </location>
</feature>
<dbReference type="EMBL" id="CAJVPU010015427">
    <property type="protein sequence ID" value="CAG8646769.1"/>
    <property type="molecule type" value="Genomic_DNA"/>
</dbReference>
<dbReference type="Proteomes" id="UP000789702">
    <property type="component" value="Unassembled WGS sequence"/>
</dbReference>
<keyword evidence="2" id="KW-1185">Reference proteome</keyword>
<evidence type="ECO:0000313" key="1">
    <source>
        <dbReference type="EMBL" id="CAG8646769.1"/>
    </source>
</evidence>
<organism evidence="1 2">
    <name type="scientific">Dentiscutata heterogama</name>
    <dbReference type="NCBI Taxonomy" id="1316150"/>
    <lineage>
        <taxon>Eukaryota</taxon>
        <taxon>Fungi</taxon>
        <taxon>Fungi incertae sedis</taxon>
        <taxon>Mucoromycota</taxon>
        <taxon>Glomeromycotina</taxon>
        <taxon>Glomeromycetes</taxon>
        <taxon>Diversisporales</taxon>
        <taxon>Gigasporaceae</taxon>
        <taxon>Dentiscutata</taxon>
    </lineage>
</organism>
<comment type="caution">
    <text evidence="1">The sequence shown here is derived from an EMBL/GenBank/DDBJ whole genome shotgun (WGS) entry which is preliminary data.</text>
</comment>
<accession>A0ACA9NIH2</accession>
<evidence type="ECO:0000313" key="2">
    <source>
        <dbReference type="Proteomes" id="UP000789702"/>
    </source>
</evidence>
<gene>
    <name evidence="1" type="ORF">DHETER_LOCUS9102</name>
</gene>
<sequence length="45" mass="5438">DELYEFSIDIQTLDNEDNYNDDPLFNFEQNLYEQALNLTEHQDNP</sequence>
<name>A0ACA9NIH2_9GLOM</name>
<reference evidence="1" key="1">
    <citation type="submission" date="2021-06" db="EMBL/GenBank/DDBJ databases">
        <authorList>
            <person name="Kallberg Y."/>
            <person name="Tangrot J."/>
            <person name="Rosling A."/>
        </authorList>
    </citation>
    <scope>NUCLEOTIDE SEQUENCE</scope>
    <source>
        <strain evidence="1">IL203A</strain>
    </source>
</reference>